<organism evidence="2 3">
    <name type="scientific">Lactobacillus crispatus</name>
    <dbReference type="NCBI Taxonomy" id="47770"/>
    <lineage>
        <taxon>Bacteria</taxon>
        <taxon>Bacillati</taxon>
        <taxon>Bacillota</taxon>
        <taxon>Bacilli</taxon>
        <taxon>Lactobacillales</taxon>
        <taxon>Lactobacillaceae</taxon>
        <taxon>Lactobacillus</taxon>
    </lineage>
</organism>
<gene>
    <name evidence="2" type="ORF">ERD32_12550</name>
</gene>
<evidence type="ECO:0000259" key="1">
    <source>
        <dbReference type="Pfam" id="PF20038"/>
    </source>
</evidence>
<proteinExistence type="predicted"/>
<dbReference type="RefSeq" id="WP_005719066.1">
    <property type="nucleotide sequence ID" value="NZ_CAZZQD010000001.1"/>
</dbReference>
<evidence type="ECO:0000313" key="2">
    <source>
        <dbReference type="EMBL" id="RXF53616.1"/>
    </source>
</evidence>
<accession>A0A4Q0LNW6</accession>
<sequence>MINLNSPDIMEAKEAARIWGVSESYVRKTISQSPQKFPEGTVRKFGKQWVVTTEGMEHATGKKDPRKVL</sequence>
<reference evidence="2 3" key="1">
    <citation type="submission" date="2019-01" db="EMBL/GenBank/DDBJ databases">
        <title>The genome sequence of Lactobacillus crispatus L49.</title>
        <authorList>
            <person name="Zhong J."/>
            <person name="Zhang J."/>
        </authorList>
    </citation>
    <scope>NUCLEOTIDE SEQUENCE [LARGE SCALE GENOMIC DNA]</scope>
    <source>
        <strain evidence="2 3">L49</strain>
    </source>
</reference>
<feature type="domain" description="Helix-turn-helix" evidence="1">
    <location>
        <begin position="7"/>
        <end position="63"/>
    </location>
</feature>
<dbReference type="AlphaFoldDB" id="A0A4Q0LNW6"/>
<dbReference type="Pfam" id="PF20038">
    <property type="entry name" value="HTH_59"/>
    <property type="match status" value="1"/>
</dbReference>
<dbReference type="Proteomes" id="UP000289808">
    <property type="component" value="Unassembled WGS sequence"/>
</dbReference>
<comment type="caution">
    <text evidence="2">The sequence shown here is derived from an EMBL/GenBank/DDBJ whole genome shotgun (WGS) entry which is preliminary data.</text>
</comment>
<name>A0A4Q0LNW6_9LACO</name>
<protein>
    <recommendedName>
        <fullName evidence="1">Helix-turn-helix domain-containing protein</fullName>
    </recommendedName>
</protein>
<dbReference type="InterPro" id="IPR045403">
    <property type="entry name" value="HTH_59_Firmicutes_type"/>
</dbReference>
<dbReference type="EMBL" id="SCLX01000153">
    <property type="protein sequence ID" value="RXF53616.1"/>
    <property type="molecule type" value="Genomic_DNA"/>
</dbReference>
<evidence type="ECO:0000313" key="3">
    <source>
        <dbReference type="Proteomes" id="UP000289808"/>
    </source>
</evidence>